<dbReference type="FunFam" id="3.40.50.2300:FF:000001">
    <property type="entry name" value="DNA-binding response regulator PhoB"/>
    <property type="match status" value="1"/>
</dbReference>
<dbReference type="GO" id="GO:0005829">
    <property type="term" value="C:cytosol"/>
    <property type="evidence" value="ECO:0007669"/>
    <property type="project" value="TreeGrafter"/>
</dbReference>
<keyword evidence="1 6" id="KW-0597">Phosphoprotein</keyword>
<dbReference type="InterPro" id="IPR039420">
    <property type="entry name" value="WalR-like"/>
</dbReference>
<gene>
    <name evidence="8" type="ORF">SAMN02746019_00010410</name>
</gene>
<dbReference type="Gene3D" id="3.40.50.2300">
    <property type="match status" value="1"/>
</dbReference>
<dbReference type="Proteomes" id="UP000197025">
    <property type="component" value="Unassembled WGS sequence"/>
</dbReference>
<accession>A0A212R4Z1</accession>
<keyword evidence="3" id="KW-0805">Transcription regulation</keyword>
<dbReference type="OrthoDB" id="145668at2"/>
<keyword evidence="2" id="KW-0902">Two-component regulatory system</keyword>
<dbReference type="InParanoid" id="A0A212R4Z1"/>
<dbReference type="GO" id="GO:0000976">
    <property type="term" value="F:transcription cis-regulatory region binding"/>
    <property type="evidence" value="ECO:0007669"/>
    <property type="project" value="TreeGrafter"/>
</dbReference>
<keyword evidence="9" id="KW-1185">Reference proteome</keyword>
<evidence type="ECO:0000313" key="9">
    <source>
        <dbReference type="Proteomes" id="UP000197025"/>
    </source>
</evidence>
<dbReference type="InterPro" id="IPR001789">
    <property type="entry name" value="Sig_transdc_resp-reg_receiver"/>
</dbReference>
<proteinExistence type="predicted"/>
<dbReference type="CDD" id="cd17574">
    <property type="entry name" value="REC_OmpR"/>
    <property type="match status" value="1"/>
</dbReference>
<evidence type="ECO:0000256" key="6">
    <source>
        <dbReference type="PROSITE-ProRule" id="PRU00169"/>
    </source>
</evidence>
<evidence type="ECO:0000313" key="8">
    <source>
        <dbReference type="EMBL" id="SNB67144.1"/>
    </source>
</evidence>
<keyword evidence="5" id="KW-0804">Transcription</keyword>
<dbReference type="PANTHER" id="PTHR48111">
    <property type="entry name" value="REGULATOR OF RPOS"/>
    <property type="match status" value="1"/>
</dbReference>
<dbReference type="AlphaFoldDB" id="A0A212R4Z1"/>
<dbReference type="EMBL" id="FYEK01000029">
    <property type="protein sequence ID" value="SNB67144.1"/>
    <property type="molecule type" value="Genomic_DNA"/>
</dbReference>
<dbReference type="SUPFAM" id="SSF52172">
    <property type="entry name" value="CheY-like"/>
    <property type="match status" value="1"/>
</dbReference>
<dbReference type="PANTHER" id="PTHR48111:SF1">
    <property type="entry name" value="TWO-COMPONENT RESPONSE REGULATOR ORR33"/>
    <property type="match status" value="1"/>
</dbReference>
<protein>
    <submittedName>
        <fullName evidence="8">Pilus assembly protein CpaE</fullName>
    </submittedName>
</protein>
<evidence type="ECO:0000256" key="5">
    <source>
        <dbReference type="ARBA" id="ARBA00023163"/>
    </source>
</evidence>
<dbReference type="GO" id="GO:0000156">
    <property type="term" value="F:phosphorelay response regulator activity"/>
    <property type="evidence" value="ECO:0007669"/>
    <property type="project" value="TreeGrafter"/>
</dbReference>
<dbReference type="RefSeq" id="WP_143597565.1">
    <property type="nucleotide sequence ID" value="NZ_FYEK01000029.1"/>
</dbReference>
<dbReference type="InterPro" id="IPR011006">
    <property type="entry name" value="CheY-like_superfamily"/>
</dbReference>
<name>A0A212R4Z1_9CHLR</name>
<dbReference type="Pfam" id="PF00072">
    <property type="entry name" value="Response_reg"/>
    <property type="match status" value="1"/>
</dbReference>
<dbReference type="GO" id="GO:0032993">
    <property type="term" value="C:protein-DNA complex"/>
    <property type="evidence" value="ECO:0007669"/>
    <property type="project" value="TreeGrafter"/>
</dbReference>
<dbReference type="Gene3D" id="3.40.50.300">
    <property type="entry name" value="P-loop containing nucleotide triphosphate hydrolases"/>
    <property type="match status" value="1"/>
</dbReference>
<evidence type="ECO:0000256" key="4">
    <source>
        <dbReference type="ARBA" id="ARBA00023125"/>
    </source>
</evidence>
<sequence>MAETILVVDDDLQTVKLISLLLQRKGYRILPATSGAQALAKAETEQPDLIILDVMMPDMDGLEVCRRLRANPRTSAIPILMFTAKTAVGDKIAGFQAGADDYLTKPVHPAELISRVEALLQRAARLKAEATARVHAATIGFLGVKGGVGTSTVALNTAVTLALGGGHLPPTVRTPPPDFRFPQVLLADLAPHGGLAHLLRLSQALGLPSVLAYPPQELDPPTIGKHLTPHVSGLRMLLTPYTPRPVMLSTAHIRVIARHLAALGDYVIFEMGHTLDDGARALLGELRYLVLVMEPTSLCLLHARELIQVLLQVGWVPQQLGLVVVNRAASGVAMTRRQIEEALSLEPIGFISPAPELAHQAVDQGVPMVMMQPEGLVAEQFRELARRLVALTR</sequence>
<evidence type="ECO:0000256" key="2">
    <source>
        <dbReference type="ARBA" id="ARBA00023012"/>
    </source>
</evidence>
<feature type="domain" description="Response regulatory" evidence="7">
    <location>
        <begin position="4"/>
        <end position="120"/>
    </location>
</feature>
<keyword evidence="4" id="KW-0238">DNA-binding</keyword>
<organism evidence="8 9">
    <name type="scientific">Thermoflexus hugenholtzii JAD2</name>
    <dbReference type="NCBI Taxonomy" id="877466"/>
    <lineage>
        <taxon>Bacteria</taxon>
        <taxon>Bacillati</taxon>
        <taxon>Chloroflexota</taxon>
        <taxon>Thermoflexia</taxon>
        <taxon>Thermoflexales</taxon>
        <taxon>Thermoflexaceae</taxon>
        <taxon>Thermoflexus</taxon>
    </lineage>
</organism>
<dbReference type="SUPFAM" id="SSF52540">
    <property type="entry name" value="P-loop containing nucleoside triphosphate hydrolases"/>
    <property type="match status" value="1"/>
</dbReference>
<feature type="modified residue" description="4-aspartylphosphate" evidence="6">
    <location>
        <position position="53"/>
    </location>
</feature>
<evidence type="ECO:0000256" key="3">
    <source>
        <dbReference type="ARBA" id="ARBA00023015"/>
    </source>
</evidence>
<evidence type="ECO:0000256" key="1">
    <source>
        <dbReference type="ARBA" id="ARBA00022553"/>
    </source>
</evidence>
<dbReference type="PROSITE" id="PS50110">
    <property type="entry name" value="RESPONSE_REGULATORY"/>
    <property type="match status" value="1"/>
</dbReference>
<evidence type="ECO:0000259" key="7">
    <source>
        <dbReference type="PROSITE" id="PS50110"/>
    </source>
</evidence>
<reference evidence="9" key="1">
    <citation type="submission" date="2017-06" db="EMBL/GenBank/DDBJ databases">
        <authorList>
            <person name="Varghese N."/>
            <person name="Submissions S."/>
        </authorList>
    </citation>
    <scope>NUCLEOTIDE SEQUENCE [LARGE SCALE GENOMIC DNA]</scope>
    <source>
        <strain evidence="9">JAD2</strain>
    </source>
</reference>
<dbReference type="InterPro" id="IPR027417">
    <property type="entry name" value="P-loop_NTPase"/>
</dbReference>
<dbReference type="SMART" id="SM00448">
    <property type="entry name" value="REC"/>
    <property type="match status" value="1"/>
</dbReference>
<dbReference type="GO" id="GO:0006355">
    <property type="term" value="P:regulation of DNA-templated transcription"/>
    <property type="evidence" value="ECO:0007669"/>
    <property type="project" value="TreeGrafter"/>
</dbReference>